<evidence type="ECO:0000256" key="1">
    <source>
        <dbReference type="ARBA" id="ARBA00006914"/>
    </source>
</evidence>
<dbReference type="Gene3D" id="3.40.50.300">
    <property type="entry name" value="P-loop containing nucleotide triphosphate hydrolases"/>
    <property type="match status" value="2"/>
</dbReference>
<evidence type="ECO:0000256" key="3">
    <source>
        <dbReference type="ARBA" id="ARBA00022840"/>
    </source>
</evidence>
<evidence type="ECO:0000259" key="4">
    <source>
        <dbReference type="SMART" id="SM00382"/>
    </source>
</evidence>
<protein>
    <submittedName>
        <fullName evidence="5">SpoVK/Ycf46/Vps4 family AAA+-type ATPase</fullName>
    </submittedName>
</protein>
<feature type="domain" description="AAA+ ATPase" evidence="4">
    <location>
        <begin position="521"/>
        <end position="650"/>
    </location>
</feature>
<sequence length="732" mass="83080">MRRRHRKRSASGSIDFTPESRYARIRTAGWLVRLFDKRIVLNSELFDCAAWCLGGLDFCLRGLIEDAEKYVLVSKSEDDLQVIKELKRVSLYNLTNALEEFLQEHPRHHKSVRALLQDECSHVHSTRMKRPRSFAMAAKRLEELFGLDRESVELCEFLFINRAFSPVESYFEDNLHAMRFGGIDFLAHMLGIPGSRCRNILRELAYLGIAEVDRQFAVLAEPIRDLWTETDSKRMSESFCRPLQGDVLPLDNFSIPAEQVAHVQALLRQSGDHPVHVLLYGPPGTGKTTFARSLAAAEGIPAWSVSPPQGADNDRRAQLTAGARITSQHDKAFLLVDEAERILDCDMFSREKNVDKAWLNTFLEKPGQRVVWITNHVHHLEGAVRRRFHFSIHFEPLGRKERSAMWRQILERRGVLNRVNDAELADLSRTYDVPASVMEMSVTQAAALSGRKRSAFVPALRRVVDSYQTMLRDGGKQRKKIAVAPHYDPKGVSLEGSVDTLVNKLTRVDRMLRSGGELNAGAATMLFYGPPGTGKTALARYLAERLDRECKVVRASDLLGPYVGMTEAKIAEAFRDAERDDAVLVIDEADSFLFPREKAAHSWETTQVNEFLTALEECRGFCICTSNRRENMDQAAMRRFSHKIAFTYSKLEQVQALYDALLAPLVSEPMSKELETELLAMRRLTPGDFHAVRSRMLFDGGKGVKHHVLLEGLRQEQELKLDIDRRGMGFLK</sequence>
<dbReference type="Proteomes" id="UP000639010">
    <property type="component" value="Unassembled WGS sequence"/>
</dbReference>
<gene>
    <name evidence="5" type="ORF">H4684_003194</name>
</gene>
<comment type="similarity">
    <text evidence="1">Belongs to the AAA ATPase family.</text>
</comment>
<dbReference type="EMBL" id="JADBGG010000028">
    <property type="protein sequence ID" value="MBE1426528.1"/>
    <property type="molecule type" value="Genomic_DNA"/>
</dbReference>
<dbReference type="SMART" id="SM00382">
    <property type="entry name" value="AAA"/>
    <property type="match status" value="2"/>
</dbReference>
<keyword evidence="3" id="KW-0067">ATP-binding</keyword>
<dbReference type="PANTHER" id="PTHR23073">
    <property type="entry name" value="26S PROTEASOME REGULATORY SUBUNIT"/>
    <property type="match status" value="1"/>
</dbReference>
<dbReference type="InterPro" id="IPR027417">
    <property type="entry name" value="P-loop_NTPase"/>
</dbReference>
<accession>A0ABR9H747</accession>
<feature type="domain" description="AAA+ ATPase" evidence="4">
    <location>
        <begin position="273"/>
        <end position="398"/>
    </location>
</feature>
<evidence type="ECO:0000313" key="5">
    <source>
        <dbReference type="EMBL" id="MBE1426528.1"/>
    </source>
</evidence>
<proteinExistence type="inferred from homology"/>
<dbReference type="InterPro" id="IPR003959">
    <property type="entry name" value="ATPase_AAA_core"/>
</dbReference>
<dbReference type="SUPFAM" id="SSF52540">
    <property type="entry name" value="P-loop containing nucleoside triphosphate hydrolases"/>
    <property type="match status" value="2"/>
</dbReference>
<comment type="caution">
    <text evidence="5">The sequence shown here is derived from an EMBL/GenBank/DDBJ whole genome shotgun (WGS) entry which is preliminary data.</text>
</comment>
<evidence type="ECO:0000256" key="2">
    <source>
        <dbReference type="ARBA" id="ARBA00022741"/>
    </source>
</evidence>
<dbReference type="InterPro" id="IPR050221">
    <property type="entry name" value="26S_Proteasome_ATPase"/>
</dbReference>
<keyword evidence="6" id="KW-1185">Reference proteome</keyword>
<dbReference type="RefSeq" id="WP_192624493.1">
    <property type="nucleotide sequence ID" value="NZ_JADBGG010000028.1"/>
</dbReference>
<dbReference type="InterPro" id="IPR003593">
    <property type="entry name" value="AAA+_ATPase"/>
</dbReference>
<evidence type="ECO:0000313" key="6">
    <source>
        <dbReference type="Proteomes" id="UP000639010"/>
    </source>
</evidence>
<dbReference type="CDD" id="cd19481">
    <property type="entry name" value="RecA-like_protease"/>
    <property type="match status" value="1"/>
</dbReference>
<organism evidence="5 6">
    <name type="scientific">Desulfomicrobium macestii</name>
    <dbReference type="NCBI Taxonomy" id="90731"/>
    <lineage>
        <taxon>Bacteria</taxon>
        <taxon>Pseudomonadati</taxon>
        <taxon>Thermodesulfobacteriota</taxon>
        <taxon>Desulfovibrionia</taxon>
        <taxon>Desulfovibrionales</taxon>
        <taxon>Desulfomicrobiaceae</taxon>
        <taxon>Desulfomicrobium</taxon>
    </lineage>
</organism>
<dbReference type="Pfam" id="PF00004">
    <property type="entry name" value="AAA"/>
    <property type="match status" value="2"/>
</dbReference>
<name>A0ABR9H747_9BACT</name>
<reference evidence="5 6" key="1">
    <citation type="submission" date="2020-10" db="EMBL/GenBank/DDBJ databases">
        <title>Genomic Encyclopedia of Type Strains, Phase IV (KMG-IV): sequencing the most valuable type-strain genomes for metagenomic binning, comparative biology and taxonomic classification.</title>
        <authorList>
            <person name="Goeker M."/>
        </authorList>
    </citation>
    <scope>NUCLEOTIDE SEQUENCE [LARGE SCALE GENOMIC DNA]</scope>
    <source>
        <strain evidence="5 6">DSM 4194</strain>
    </source>
</reference>
<keyword evidence="2" id="KW-0547">Nucleotide-binding</keyword>